<dbReference type="eggNOG" id="ENOG502S5IM">
    <property type="taxonomic scope" value="Eukaryota"/>
</dbReference>
<dbReference type="GeneID" id="18765837"/>
<feature type="signal peptide" evidence="2">
    <location>
        <begin position="1"/>
        <end position="27"/>
    </location>
</feature>
<reference evidence="3 4" key="1">
    <citation type="journal article" date="2012" name="BMC Genomics">
        <title>Sequencing the genome of Marssonina brunnea reveals fungus-poplar co-evolution.</title>
        <authorList>
            <person name="Zhu S."/>
            <person name="Cao Y.-Z."/>
            <person name="Jiang C."/>
            <person name="Tan B.-Y."/>
            <person name="Wang Z."/>
            <person name="Feng S."/>
            <person name="Zhang L."/>
            <person name="Su X.-H."/>
            <person name="Brejova B."/>
            <person name="Vinar T."/>
            <person name="Xu M."/>
            <person name="Wang M.-X."/>
            <person name="Zhang S.-G."/>
            <person name="Huang M.-R."/>
            <person name="Wu R."/>
            <person name="Zhou Y."/>
        </authorList>
    </citation>
    <scope>NUCLEOTIDE SEQUENCE [LARGE SCALE GENOMIC DNA]</scope>
    <source>
        <strain evidence="3 4">MB_m1</strain>
    </source>
</reference>
<evidence type="ECO:0000256" key="1">
    <source>
        <dbReference type="SAM" id="MobiDB-lite"/>
    </source>
</evidence>
<feature type="compositionally biased region" description="Acidic residues" evidence="1">
    <location>
        <begin position="136"/>
        <end position="145"/>
    </location>
</feature>
<evidence type="ECO:0000256" key="2">
    <source>
        <dbReference type="SAM" id="SignalP"/>
    </source>
</evidence>
<gene>
    <name evidence="3" type="ORF">MBM_09902</name>
</gene>
<dbReference type="Gene3D" id="3.40.50.11350">
    <property type="match status" value="1"/>
</dbReference>
<protein>
    <submittedName>
        <fullName evidence="3">Alternative oxidase</fullName>
    </submittedName>
</protein>
<evidence type="ECO:0000313" key="4">
    <source>
        <dbReference type="Proteomes" id="UP000006753"/>
    </source>
</evidence>
<feature type="chain" id="PRO_5003854449" evidence="2">
    <location>
        <begin position="28"/>
        <end position="469"/>
    </location>
</feature>
<keyword evidence="4" id="KW-1185">Reference proteome</keyword>
<evidence type="ECO:0000313" key="3">
    <source>
        <dbReference type="EMBL" id="EKD11932.1"/>
    </source>
</evidence>
<proteinExistence type="predicted"/>
<dbReference type="OrthoDB" id="20368at2759"/>
<dbReference type="OMA" id="FLHYPTH"/>
<keyword evidence="2" id="KW-0732">Signal</keyword>
<feature type="region of interest" description="Disordered" evidence="1">
    <location>
        <begin position="119"/>
        <end position="145"/>
    </location>
</feature>
<dbReference type="HOGENOM" id="CLU_026659_1_0_1"/>
<feature type="compositionally biased region" description="Basic and acidic residues" evidence="1">
    <location>
        <begin position="119"/>
        <end position="129"/>
    </location>
</feature>
<dbReference type="EMBL" id="JH921477">
    <property type="protein sequence ID" value="EKD11932.1"/>
    <property type="molecule type" value="Genomic_DNA"/>
</dbReference>
<dbReference type="CDD" id="cd11296">
    <property type="entry name" value="O-FucT_like"/>
    <property type="match status" value="1"/>
</dbReference>
<dbReference type="KEGG" id="mbe:MBM_09902"/>
<dbReference type="GO" id="GO:0006004">
    <property type="term" value="P:fucose metabolic process"/>
    <property type="evidence" value="ECO:0007669"/>
    <property type="project" value="UniProtKB-KW"/>
</dbReference>
<dbReference type="AlphaFoldDB" id="K1WIA5"/>
<accession>K1WIA5</accession>
<organism evidence="3 4">
    <name type="scientific">Marssonina brunnea f. sp. multigermtubi (strain MB_m1)</name>
    <name type="common">Marssonina leaf spot fungus</name>
    <dbReference type="NCBI Taxonomy" id="1072389"/>
    <lineage>
        <taxon>Eukaryota</taxon>
        <taxon>Fungi</taxon>
        <taxon>Dikarya</taxon>
        <taxon>Ascomycota</taxon>
        <taxon>Pezizomycotina</taxon>
        <taxon>Leotiomycetes</taxon>
        <taxon>Helotiales</taxon>
        <taxon>Drepanopezizaceae</taxon>
        <taxon>Drepanopeziza</taxon>
    </lineage>
</organism>
<name>K1WIA5_MARBU</name>
<sequence>MQLGLNRRYLSLGGASILALWLWSSLAGEGELPKNVQWAIGRPVSTPDNDVYDFPLLDSWQLQDICSSVEWNSSLVFTCDENRGGIGHVRNSILNCVRYAIGAGGALVLPSIAVREMDDMEPGHSHEDGGGNGDGEGSEDGDEAEMQTDFKAQRRNGRGRMGMDYMFDKNHFVDSLRKSCPELLLIRHMEQTTSKRRRSLLPENLFENLPAGGIERPETWSDKLNVWIDKSMAAEPAAEPIIIDLEQSFLHYPTHSDGRELAHHFGHILKFRPDIRRLATKILKELSLWHEMQSFNLSEPIINPSFIGVHLATENPMGPEKRHVVNVKYSHYNAQAAAYIDQATRSRIPIMYVASGRYPDIIKLAAEAKERKVAVTYKEDLLRGKWKEELDRLKWDQRALVDYLVLLKGQEFAGIGHSSFSWNVMLKRHEMGDDGVRKILVAPGTYQDSFSKLYGVRESYVESAGCMWP</sequence>
<dbReference type="InParanoid" id="K1WIA5"/>
<dbReference type="GO" id="GO:0016740">
    <property type="term" value="F:transferase activity"/>
    <property type="evidence" value="ECO:0007669"/>
    <property type="project" value="UniProtKB-KW"/>
</dbReference>
<dbReference type="RefSeq" id="XP_007297791.1">
    <property type="nucleotide sequence ID" value="XM_007297729.1"/>
</dbReference>
<dbReference type="Proteomes" id="UP000006753">
    <property type="component" value="Unassembled WGS sequence"/>
</dbReference>